<feature type="chain" id="PRO_5042505613" evidence="9">
    <location>
        <begin position="19"/>
        <end position="2003"/>
    </location>
</feature>
<dbReference type="Gene3D" id="2.60.120.260">
    <property type="entry name" value="Galactose-binding domain-like"/>
    <property type="match status" value="1"/>
</dbReference>
<dbReference type="InterPro" id="IPR051223">
    <property type="entry name" value="Polycystin"/>
</dbReference>
<evidence type="ECO:0000256" key="3">
    <source>
        <dbReference type="ARBA" id="ARBA00022692"/>
    </source>
</evidence>
<keyword evidence="4 8" id="KW-1133">Transmembrane helix</keyword>
<evidence type="ECO:0000313" key="14">
    <source>
        <dbReference type="RefSeq" id="XP_032812147.1"/>
    </source>
</evidence>
<feature type="transmembrane region" description="Helical" evidence="8">
    <location>
        <begin position="1309"/>
        <end position="1328"/>
    </location>
</feature>
<keyword evidence="6" id="KW-1015">Disulfide bond</keyword>
<comment type="caution">
    <text evidence="7">Lacks conserved residue(s) required for the propagation of feature annotation.</text>
</comment>
<dbReference type="GO" id="GO:0005262">
    <property type="term" value="F:calcium channel activity"/>
    <property type="evidence" value="ECO:0007669"/>
    <property type="project" value="TreeGrafter"/>
</dbReference>
<proteinExistence type="inferred from homology"/>
<dbReference type="RefSeq" id="XP_032812147.1">
    <property type="nucleotide sequence ID" value="XM_032956256.1"/>
</dbReference>
<dbReference type="Proteomes" id="UP001318040">
    <property type="component" value="Chromosome 18"/>
</dbReference>
<dbReference type="PROSITE" id="PS01180">
    <property type="entry name" value="CUB"/>
    <property type="match status" value="1"/>
</dbReference>
<dbReference type="Pfam" id="PF02010">
    <property type="entry name" value="REJ"/>
    <property type="match status" value="1"/>
</dbReference>
<feature type="transmembrane region" description="Helical" evidence="8">
    <location>
        <begin position="1637"/>
        <end position="1655"/>
    </location>
</feature>
<dbReference type="Gene3D" id="2.60.120.290">
    <property type="entry name" value="Spermadhesin, CUB domain"/>
    <property type="match status" value="1"/>
</dbReference>
<gene>
    <name evidence="14" type="primary">LOC116943466</name>
</gene>
<evidence type="ECO:0000256" key="2">
    <source>
        <dbReference type="ARBA" id="ARBA00007200"/>
    </source>
</evidence>
<evidence type="ECO:0000259" key="11">
    <source>
        <dbReference type="PROSITE" id="PS50022"/>
    </source>
</evidence>
<accession>A0AAJ7T8P5</accession>
<dbReference type="Pfam" id="PF01477">
    <property type="entry name" value="PLAT"/>
    <property type="match status" value="1"/>
</dbReference>
<dbReference type="PROSITE" id="PS50095">
    <property type="entry name" value="PLAT"/>
    <property type="match status" value="1"/>
</dbReference>
<protein>
    <submittedName>
        <fullName evidence="14">Polycystic kidney disease protein 1-like 2</fullName>
    </submittedName>
</protein>
<dbReference type="InterPro" id="IPR000421">
    <property type="entry name" value="FA58C"/>
</dbReference>
<evidence type="ECO:0000313" key="13">
    <source>
        <dbReference type="Proteomes" id="UP001318040"/>
    </source>
</evidence>
<evidence type="ECO:0000256" key="5">
    <source>
        <dbReference type="ARBA" id="ARBA00023136"/>
    </source>
</evidence>
<name>A0AAJ7T8P5_PETMA</name>
<dbReference type="InterPro" id="IPR036392">
    <property type="entry name" value="PLAT/LH2_dom_sf"/>
</dbReference>
<feature type="transmembrane region" description="Helical" evidence="8">
    <location>
        <begin position="1513"/>
        <end position="1534"/>
    </location>
</feature>
<feature type="signal peptide" evidence="9">
    <location>
        <begin position="1"/>
        <end position="18"/>
    </location>
</feature>
<dbReference type="InterPro" id="IPR046791">
    <property type="entry name" value="Polycystin_dom"/>
</dbReference>
<evidence type="ECO:0000256" key="6">
    <source>
        <dbReference type="ARBA" id="ARBA00023157"/>
    </source>
</evidence>
<dbReference type="PRINTS" id="PR00500">
    <property type="entry name" value="POLYCYSTIN1"/>
</dbReference>
<dbReference type="PANTHER" id="PTHR10877:SF194">
    <property type="entry name" value="LOCATION OF VULVA DEFECTIVE 1"/>
    <property type="match status" value="1"/>
</dbReference>
<evidence type="ECO:0000256" key="4">
    <source>
        <dbReference type="ARBA" id="ARBA00022989"/>
    </source>
</evidence>
<dbReference type="KEGG" id="pmrn:116943466"/>
<comment type="subcellular location">
    <subcellularLocation>
        <location evidence="1">Membrane</location>
        <topology evidence="1">Multi-pass membrane protein</topology>
    </subcellularLocation>
</comment>
<dbReference type="Pfam" id="PF20519">
    <property type="entry name" value="Polycystin_dom"/>
    <property type="match status" value="1"/>
</dbReference>
<evidence type="ECO:0000256" key="7">
    <source>
        <dbReference type="PROSITE-ProRule" id="PRU00152"/>
    </source>
</evidence>
<feature type="transmembrane region" description="Helical" evidence="8">
    <location>
        <begin position="1605"/>
        <end position="1625"/>
    </location>
</feature>
<dbReference type="InterPro" id="IPR035914">
    <property type="entry name" value="Sperma_CUB_dom_sf"/>
</dbReference>
<organism evidence="13 14">
    <name type="scientific">Petromyzon marinus</name>
    <name type="common">Sea lamprey</name>
    <dbReference type="NCBI Taxonomy" id="7757"/>
    <lineage>
        <taxon>Eukaryota</taxon>
        <taxon>Metazoa</taxon>
        <taxon>Chordata</taxon>
        <taxon>Craniata</taxon>
        <taxon>Vertebrata</taxon>
        <taxon>Cyclostomata</taxon>
        <taxon>Hyperoartia</taxon>
        <taxon>Petromyzontiformes</taxon>
        <taxon>Petromyzontidae</taxon>
        <taxon>Petromyzon</taxon>
    </lineage>
</organism>
<dbReference type="SMART" id="SM00042">
    <property type="entry name" value="CUB"/>
    <property type="match status" value="1"/>
</dbReference>
<dbReference type="GO" id="GO:0050982">
    <property type="term" value="P:detection of mechanical stimulus"/>
    <property type="evidence" value="ECO:0007669"/>
    <property type="project" value="TreeGrafter"/>
</dbReference>
<keyword evidence="5 8" id="KW-0472">Membrane</keyword>
<dbReference type="Pfam" id="PF00754">
    <property type="entry name" value="F5_F8_type_C"/>
    <property type="match status" value="1"/>
</dbReference>
<dbReference type="PROSITE" id="PS50022">
    <property type="entry name" value="FA58C_3"/>
    <property type="match status" value="1"/>
</dbReference>
<evidence type="ECO:0000256" key="8">
    <source>
        <dbReference type="SAM" id="Phobius"/>
    </source>
</evidence>
<dbReference type="SUPFAM" id="SSF49785">
    <property type="entry name" value="Galactose-binding domain-like"/>
    <property type="match status" value="1"/>
</dbReference>
<dbReference type="Pfam" id="PF00431">
    <property type="entry name" value="CUB"/>
    <property type="match status" value="1"/>
</dbReference>
<sequence>MKTIIFFVVLALASFTYHSQLTDGITHVFTNLKGSFTSPNYPYDYPSMYDGYWVIVGPPDSIITLTVVDQAIGWFDFMMIYENDISNIYQYFGNGFTIKTVGNSLTLRLLTSSFFNNRGFYATYTITVYPDDYKRPIGLKMGNLSDALLTASSEYNANFSSKYARLDNMLGFWRPKFQTSFEYLQIVFPSVEKVTGLIFQGSVPQVDARYNLNPSWVRAYTLDTMDPVTLLWSEINVQLFSSNSDSETPKYQYFYYPLVSSGLRIRPTQWHDSIALRMEVLLKCSKDNPTEVTYKVMNLQGLIKFQISNALFCGTCYLWDFGDNHAAIQGPNNCNKWLLSSETVPYTSDLIDLSYNYSAFGMYHMVVQEINNVTNTYKKNIYVNSYGCVPENVTLVDDVESINKTGVLRISKAMDLIVNFILTCIVQYDEVKYIWSITNLQTGNIKIMPGYDAIHQRFDPLYFTGGTFLIEIGVNLSSIYVPIMKDNLTVIVQSTPLEVYITGGDTRTISNGADVQVDASELSYDPDNVNQSNTGIVFQWKCTKTSPNNVTSNCKFIEMDNGIISIPQSELEINAVILAEVTATKDARKENRTQALQIKGGGFVDVYISCVGNCNTKTTTTEPLVLSVRCANCVDGEIITYHWKMEKFTDVDFEAMTSTGIYTQGLVVTEDSLEKGKQYEIIVQVEIPNKDPAKATYMFETGSTPTNGSCTSDPTSGFAGVTLFKLSCENWLQDGSAEEKFSHSYTARSGNTEFNLFSTYLHQTPNLMLPAGDLDAQGLLDLQANVCNSFGACSSASILVNVMRPSVEILKNNTRAMLAFGGKINDLVLQGSALLPGILLTVFASLENTSVDPEINELQKELIKIMLSISVPLQNKNSMSQLASSLNSIVSYSGPSDQNALINTATTILQQMKVMRNVQRKYITKVITDIFEIGANAFQMQLNLQSDVNNNNNQISSFAKNDSYLKNTFNNAYNTLLLIGEVESKNSVSGEKAVTLNGNNMSLVMQTVSEQALLNSTWKSVDGSGASLVGTNSSTLLQLKDKINVQVCSFVENPFLWDKKSPVNSSVVSLKISIAKKRINVTSAIIKVTNQKIVGQEISLPLLTTNDTVKGQAFVNEKSGMVIILDFLPTSDILNDVELLLRFEKQPEFEPLLYDFSFVVNASTSGSDKLQQSLNTGGFGFKNKMVNSVQALPRFFIPSNATQVGVYHIAALYTGTDKNLVINKKVKINAWTLACKSRDISVNEWKYTSAQVHPNSTRDMTVCVVGGDQSAGDINFGQQNVFIAAEFLTPNLIDFTSVFTKFDLETNGAVFATVTVIVFLYIIVLLWAKNQDIQDQEKNKVFYLSDLDGDNKCWLLLRVKTASAEDSGTQSCAYFNLYFHESELGTRELAHQDLKEFETGITYNFIFSMPENYGTPSHMKLWLKGNNVCDYWNISELSVFDQENEHLYFFVDSSMPSSHFNINNFPKMFELRDESSLFSNKLLVNTALKGNFSESHLWFSVFIRPFKTNFSRVHRISCCITLLFLMMIANAMWFGKKQAASEAGGGVAVGPLSLTDVLISLLSSLVEVPVSLVVVLIFRNSRSESERPPGQKSSWRGPWPGSCRCVAWCLVVLAVLSSGFFTILYSMEWGPEKANRWLIRFLSSFIISVILVQPMKNIVSAFGKYLLWKKAKHFHNREIIKPYVEVHSTLHPSQLQAYTHVNGSAIHFKTNTEKTFITRKFETVADIPDYWDWVSKSVLPYMIQTNSRTVAENNYLYKTKSFEIVLIGLVQLRQKRYTKAPSEMNYVKMLEDVEYFPPERDTSNYTKAWVTSNIIDDEKDKYWIYQNLEGESTLTNFDSLGSDGYLVDLINDAANATDTLTYLKENSWLDSRTAALTTELTVFNANTNLLCHINLLLGFSPSGVATPQGHLAVFSIHMSENIWFVVTMAAYTSISVLSLLLLGDEILKFKKEKMAYFSNAIHLVEITSFVLRVTLVTIYYKSYVALKETLLKHTQGMYSGDVI</sequence>
<dbReference type="SUPFAM" id="SSF49854">
    <property type="entry name" value="Spermadhesin, CUB domain"/>
    <property type="match status" value="1"/>
</dbReference>
<dbReference type="InterPro" id="IPR002859">
    <property type="entry name" value="PKD/REJ-like"/>
</dbReference>
<dbReference type="InterPro" id="IPR001024">
    <property type="entry name" value="PLAT/LH2_dom"/>
</dbReference>
<feature type="domain" description="PLAT" evidence="12">
    <location>
        <begin position="1353"/>
        <end position="1470"/>
    </location>
</feature>
<comment type="similarity">
    <text evidence="2">Belongs to the polycystin family.</text>
</comment>
<dbReference type="InterPro" id="IPR008979">
    <property type="entry name" value="Galactose-bd-like_sf"/>
</dbReference>
<dbReference type="GO" id="GO:0016020">
    <property type="term" value="C:membrane"/>
    <property type="evidence" value="ECO:0007669"/>
    <property type="project" value="UniProtKB-SubCell"/>
</dbReference>
<keyword evidence="9" id="KW-0732">Signal</keyword>
<evidence type="ECO:0000259" key="12">
    <source>
        <dbReference type="PROSITE" id="PS50095"/>
    </source>
</evidence>
<feature type="domain" description="F5/8 type C" evidence="11">
    <location>
        <begin position="132"/>
        <end position="283"/>
    </location>
</feature>
<feature type="transmembrane region" description="Helical" evidence="8">
    <location>
        <begin position="1954"/>
        <end position="1980"/>
    </location>
</feature>
<dbReference type="SUPFAM" id="SSF49723">
    <property type="entry name" value="Lipase/lipooxygenase domain (PLAT/LH2 domain)"/>
    <property type="match status" value="1"/>
</dbReference>
<feature type="transmembrane region" description="Helical" evidence="8">
    <location>
        <begin position="1922"/>
        <end position="1942"/>
    </location>
</feature>
<reference evidence="14" key="1">
    <citation type="submission" date="2025-08" db="UniProtKB">
        <authorList>
            <consortium name="RefSeq"/>
        </authorList>
    </citation>
    <scope>IDENTIFICATION</scope>
    <source>
        <tissue evidence="14">Sperm</tissue>
    </source>
</reference>
<evidence type="ECO:0000259" key="10">
    <source>
        <dbReference type="PROSITE" id="PS01180"/>
    </source>
</evidence>
<keyword evidence="13" id="KW-1185">Reference proteome</keyword>
<dbReference type="Gene3D" id="2.60.60.20">
    <property type="entry name" value="PLAT/LH2 domain"/>
    <property type="match status" value="1"/>
</dbReference>
<feature type="domain" description="CUB" evidence="10">
    <location>
        <begin position="25"/>
        <end position="127"/>
    </location>
</feature>
<evidence type="ECO:0000256" key="1">
    <source>
        <dbReference type="ARBA" id="ARBA00004141"/>
    </source>
</evidence>
<keyword evidence="3 8" id="KW-0812">Transmembrane</keyword>
<dbReference type="PANTHER" id="PTHR10877">
    <property type="entry name" value="POLYCYSTIN FAMILY MEMBER"/>
    <property type="match status" value="1"/>
</dbReference>
<dbReference type="InterPro" id="IPR000859">
    <property type="entry name" value="CUB_dom"/>
</dbReference>
<feature type="transmembrane region" description="Helical" evidence="8">
    <location>
        <begin position="1554"/>
        <end position="1578"/>
    </location>
</feature>
<evidence type="ECO:0000256" key="9">
    <source>
        <dbReference type="SAM" id="SignalP"/>
    </source>
</evidence>
<dbReference type="InterPro" id="IPR000434">
    <property type="entry name" value="PC1"/>
</dbReference>
<dbReference type="CDD" id="cd00041">
    <property type="entry name" value="CUB"/>
    <property type="match status" value="1"/>
</dbReference>